<dbReference type="Proteomes" id="UP000322307">
    <property type="component" value="Unassembled WGS sequence"/>
</dbReference>
<dbReference type="InterPro" id="IPR028362">
    <property type="entry name" value="AlgI"/>
</dbReference>
<dbReference type="InterPro" id="IPR004299">
    <property type="entry name" value="MBOAT_fam"/>
</dbReference>
<proteinExistence type="inferred from homology"/>
<evidence type="ECO:0000313" key="9">
    <source>
        <dbReference type="EMBL" id="TXJ52770.1"/>
    </source>
</evidence>
<evidence type="ECO:0000256" key="6">
    <source>
        <dbReference type="ARBA" id="ARBA00023136"/>
    </source>
</evidence>
<feature type="transmembrane region" description="Helical" evidence="8">
    <location>
        <begin position="116"/>
        <end position="137"/>
    </location>
</feature>
<feature type="transmembrane region" description="Helical" evidence="8">
    <location>
        <begin position="438"/>
        <end position="458"/>
    </location>
</feature>
<dbReference type="PIRSF" id="PIRSF500217">
    <property type="entry name" value="AlgI"/>
    <property type="match status" value="1"/>
</dbReference>
<evidence type="ECO:0000256" key="7">
    <source>
        <dbReference type="PIRNR" id="PIRNR016636"/>
    </source>
</evidence>
<keyword evidence="7" id="KW-0808">Transferase</keyword>
<feature type="transmembrane region" description="Helical" evidence="8">
    <location>
        <begin position="6"/>
        <end position="23"/>
    </location>
</feature>
<feature type="transmembrane region" description="Helical" evidence="8">
    <location>
        <begin position="30"/>
        <end position="59"/>
    </location>
</feature>
<reference evidence="9 10" key="1">
    <citation type="journal article" date="1992" name="Lakartidningen">
        <title>[Penicillin V and not amoxicillin is the first choice preparation in acute otitis].</title>
        <authorList>
            <person name="Kamme C."/>
            <person name="Lundgren K."/>
            <person name="Prellner K."/>
        </authorList>
    </citation>
    <scope>NUCLEOTIDE SEQUENCE [LARGE SCALE GENOMIC DNA]</scope>
    <source>
        <strain evidence="9 10">PC3939II</strain>
    </source>
</reference>
<evidence type="ECO:0000256" key="3">
    <source>
        <dbReference type="ARBA" id="ARBA00022475"/>
    </source>
</evidence>
<feature type="transmembrane region" description="Helical" evidence="8">
    <location>
        <begin position="358"/>
        <end position="375"/>
    </location>
</feature>
<name>A0A5C8FT67_9SPIR</name>
<keyword evidence="4 8" id="KW-0812">Transmembrane</keyword>
<feature type="transmembrane region" description="Helical" evidence="8">
    <location>
        <begin position="306"/>
        <end position="323"/>
    </location>
</feature>
<protein>
    <submittedName>
        <fullName evidence="9">MBOAT family protein</fullName>
    </submittedName>
</protein>
<dbReference type="EMBL" id="SAYE01000004">
    <property type="protein sequence ID" value="TXJ52770.1"/>
    <property type="molecule type" value="Genomic_DNA"/>
</dbReference>
<dbReference type="GO" id="GO:0005886">
    <property type="term" value="C:plasma membrane"/>
    <property type="evidence" value="ECO:0007669"/>
    <property type="project" value="UniProtKB-SubCell"/>
</dbReference>
<evidence type="ECO:0000256" key="1">
    <source>
        <dbReference type="ARBA" id="ARBA00004651"/>
    </source>
</evidence>
<dbReference type="Pfam" id="PF03062">
    <property type="entry name" value="MBOAT"/>
    <property type="match status" value="1"/>
</dbReference>
<feature type="transmembrane region" description="Helical" evidence="8">
    <location>
        <begin position="149"/>
        <end position="169"/>
    </location>
</feature>
<evidence type="ECO:0000256" key="4">
    <source>
        <dbReference type="ARBA" id="ARBA00022692"/>
    </source>
</evidence>
<keyword evidence="7" id="KW-0012">Acyltransferase</keyword>
<feature type="transmembrane region" description="Helical" evidence="8">
    <location>
        <begin position="329"/>
        <end position="346"/>
    </location>
</feature>
<dbReference type="PANTHER" id="PTHR13285">
    <property type="entry name" value="ACYLTRANSFERASE"/>
    <property type="match status" value="1"/>
</dbReference>
<dbReference type="PANTHER" id="PTHR13285:SF18">
    <property type="entry name" value="PROTEIN-CYSTEINE N-PALMITOYLTRANSFERASE RASP"/>
    <property type="match status" value="1"/>
</dbReference>
<accession>A0A5C8FT67</accession>
<sequence>MLFSSMIFLWLFLPLVFCSYYLIDNRFKNILLLISSIIFYAWGGVSYSLIMLSSIIINYIFALLIDKAIEDNNLKNKKIYLALCIIINLSILGYFKYTNFIISIINSLSQNKIIELTNIVLPIGISFYTFQALSYVIDVYRGHNKAQKNIFNLALYISFFPQLIAGPIVKYHDIENQILNRNESLENIFYGIKRFIYGLSKKVILANMFALSCDEILKQPTDELGTALVWCASVLYTLQIYYDFSGYSDMAIGLGKMFGFNFLENFNYPYISKSIKEFWRRWHISLSTWFKEYLYIPLGGNRKRKLFTYINLLIVFFATGLWHGASYNFILWGLFHGFFLVIERIFLGKLLEKNKLKFINHIYVIFVFVIGWVLFRADDLKHAFELYKLMFSYKESIYTVRYFFYPQTFVCFIFGILFSGLFQSVFPKVREATFSSKVYILESVIQFILLFICIMYLVNGTYNPFIYFRF</sequence>
<organism evidence="9 10">
    <name type="scientific">Brachyspira aalborgi</name>
    <dbReference type="NCBI Taxonomy" id="29522"/>
    <lineage>
        <taxon>Bacteria</taxon>
        <taxon>Pseudomonadati</taxon>
        <taxon>Spirochaetota</taxon>
        <taxon>Spirochaetia</taxon>
        <taxon>Brachyspirales</taxon>
        <taxon>Brachyspiraceae</taxon>
        <taxon>Brachyspira</taxon>
    </lineage>
</organism>
<comment type="subcellular location">
    <subcellularLocation>
        <location evidence="1">Cell membrane</location>
        <topology evidence="1">Multi-pass membrane protein</topology>
    </subcellularLocation>
</comment>
<keyword evidence="3 7" id="KW-1003">Cell membrane</keyword>
<dbReference type="InterPro" id="IPR024194">
    <property type="entry name" value="Ac/AlaTfrase_AlgI/DltB"/>
</dbReference>
<evidence type="ECO:0000256" key="2">
    <source>
        <dbReference type="ARBA" id="ARBA00010323"/>
    </source>
</evidence>
<comment type="similarity">
    <text evidence="2 7">Belongs to the membrane-bound acyltransferase family.</text>
</comment>
<evidence type="ECO:0000256" key="8">
    <source>
        <dbReference type="SAM" id="Phobius"/>
    </source>
</evidence>
<keyword evidence="6 7" id="KW-0472">Membrane</keyword>
<keyword evidence="5 8" id="KW-1133">Transmembrane helix</keyword>
<evidence type="ECO:0000256" key="5">
    <source>
        <dbReference type="ARBA" id="ARBA00022989"/>
    </source>
</evidence>
<dbReference type="RefSeq" id="WP_147717446.1">
    <property type="nucleotide sequence ID" value="NZ_SAYE01000004.1"/>
</dbReference>
<evidence type="ECO:0000313" key="10">
    <source>
        <dbReference type="Proteomes" id="UP000322307"/>
    </source>
</evidence>
<comment type="caution">
    <text evidence="9">The sequence shown here is derived from an EMBL/GenBank/DDBJ whole genome shotgun (WGS) entry which is preliminary data.</text>
</comment>
<feature type="transmembrane region" description="Helical" evidence="8">
    <location>
        <begin position="402"/>
        <end position="426"/>
    </location>
</feature>
<dbReference type="AlphaFoldDB" id="A0A5C8FT67"/>
<gene>
    <name evidence="9" type="ORF">EPJ84_01990</name>
</gene>
<dbReference type="PIRSF" id="PIRSF016636">
    <property type="entry name" value="AlgI_DltB"/>
    <property type="match status" value="1"/>
</dbReference>
<dbReference type="GO" id="GO:0042121">
    <property type="term" value="P:alginic acid biosynthetic process"/>
    <property type="evidence" value="ECO:0007669"/>
    <property type="project" value="InterPro"/>
</dbReference>
<dbReference type="GO" id="GO:0016746">
    <property type="term" value="F:acyltransferase activity"/>
    <property type="evidence" value="ECO:0007669"/>
    <property type="project" value="UniProtKB-KW"/>
</dbReference>
<feature type="transmembrane region" description="Helical" evidence="8">
    <location>
        <begin position="79"/>
        <end position="95"/>
    </location>
</feature>
<dbReference type="InterPro" id="IPR051085">
    <property type="entry name" value="MB_O-acyltransferase"/>
</dbReference>